<sequence length="278" mass="30763">MLNSLPKSRKRYLKPSVFWSIRQGFPRWLGLLISLTALVIPLLLWAVLSYGGWVTPIFLPTPTAVLQSGIQMFTQENLLLDVFASSYRVFLGFLVAAAVGVPIGIAMGTFYSMESLFSPIVGTVRYMPVAAFVPLIVLWLGLDEPTRVTIIFLGIVFFNAIMVADAVKFIPNELLSVAYTLGANRFDVLVRVIVPAIVPSIIDTLRVNVAGAWNYLVISELIASENGLGFRVIQSQRYLQTDKVLFTIAIIGLIGLLTDFTFKLLFNLVTPWAERTSA</sequence>
<dbReference type="PANTHER" id="PTHR30151:SF0">
    <property type="entry name" value="ABC TRANSPORTER PERMEASE PROTEIN MJ0413-RELATED"/>
    <property type="match status" value="1"/>
</dbReference>
<name>A0A2T1E7A3_9CYAN</name>
<keyword evidence="2 7" id="KW-0813">Transport</keyword>
<dbReference type="Pfam" id="PF00528">
    <property type="entry name" value="BPD_transp_1"/>
    <property type="match status" value="1"/>
</dbReference>
<feature type="transmembrane region" description="Helical" evidence="7">
    <location>
        <begin position="89"/>
        <end position="111"/>
    </location>
</feature>
<dbReference type="InterPro" id="IPR035906">
    <property type="entry name" value="MetI-like_sf"/>
</dbReference>
<reference evidence="10" key="1">
    <citation type="submission" date="2018-02" db="EMBL/GenBank/DDBJ databases">
        <authorList>
            <person name="Moore K."/>
            <person name="Momper L."/>
        </authorList>
    </citation>
    <scope>NUCLEOTIDE SEQUENCE [LARGE SCALE GENOMIC DNA]</scope>
    <source>
        <strain evidence="10">ULC18</strain>
    </source>
</reference>
<dbReference type="RefSeq" id="WP_106256711.1">
    <property type="nucleotide sequence ID" value="NZ_CAWNSW010000067.1"/>
</dbReference>
<evidence type="ECO:0000259" key="8">
    <source>
        <dbReference type="PROSITE" id="PS50928"/>
    </source>
</evidence>
<feature type="transmembrane region" description="Helical" evidence="7">
    <location>
        <begin position="245"/>
        <end position="266"/>
    </location>
</feature>
<dbReference type="Proteomes" id="UP000239576">
    <property type="component" value="Unassembled WGS sequence"/>
</dbReference>
<feature type="transmembrane region" description="Helical" evidence="7">
    <location>
        <begin position="123"/>
        <end position="142"/>
    </location>
</feature>
<dbReference type="PANTHER" id="PTHR30151">
    <property type="entry name" value="ALKANE SULFONATE ABC TRANSPORTER-RELATED, MEMBRANE SUBUNIT"/>
    <property type="match status" value="1"/>
</dbReference>
<dbReference type="InterPro" id="IPR000515">
    <property type="entry name" value="MetI-like"/>
</dbReference>
<reference evidence="9 10" key="2">
    <citation type="submission" date="2018-03" db="EMBL/GenBank/DDBJ databases">
        <title>The ancient ancestry and fast evolution of plastids.</title>
        <authorList>
            <person name="Moore K.R."/>
            <person name="Magnabosco C."/>
            <person name="Momper L."/>
            <person name="Gold D.A."/>
            <person name="Bosak T."/>
            <person name="Fournier G.P."/>
        </authorList>
    </citation>
    <scope>NUCLEOTIDE SEQUENCE [LARGE SCALE GENOMIC DNA]</scope>
    <source>
        <strain evidence="9 10">ULC18</strain>
    </source>
</reference>
<evidence type="ECO:0000256" key="1">
    <source>
        <dbReference type="ARBA" id="ARBA00004651"/>
    </source>
</evidence>
<dbReference type="OrthoDB" id="9804353at2"/>
<keyword evidence="3" id="KW-1003">Cell membrane</keyword>
<evidence type="ECO:0000313" key="9">
    <source>
        <dbReference type="EMBL" id="PSB28619.1"/>
    </source>
</evidence>
<keyword evidence="10" id="KW-1185">Reference proteome</keyword>
<evidence type="ECO:0000256" key="6">
    <source>
        <dbReference type="ARBA" id="ARBA00023136"/>
    </source>
</evidence>
<keyword evidence="5 7" id="KW-1133">Transmembrane helix</keyword>
<evidence type="ECO:0000256" key="7">
    <source>
        <dbReference type="RuleBase" id="RU363032"/>
    </source>
</evidence>
<organism evidence="9 10">
    <name type="scientific">Stenomitos frigidus ULC18</name>
    <dbReference type="NCBI Taxonomy" id="2107698"/>
    <lineage>
        <taxon>Bacteria</taxon>
        <taxon>Bacillati</taxon>
        <taxon>Cyanobacteriota</taxon>
        <taxon>Cyanophyceae</taxon>
        <taxon>Leptolyngbyales</taxon>
        <taxon>Leptolyngbyaceae</taxon>
        <taxon>Stenomitos</taxon>
    </lineage>
</organism>
<feature type="domain" description="ABC transmembrane type-1" evidence="8">
    <location>
        <begin position="82"/>
        <end position="266"/>
    </location>
</feature>
<evidence type="ECO:0000313" key="10">
    <source>
        <dbReference type="Proteomes" id="UP000239576"/>
    </source>
</evidence>
<keyword evidence="6 7" id="KW-0472">Membrane</keyword>
<gene>
    <name evidence="9" type="ORF">C7B82_12945</name>
</gene>
<keyword evidence="4 7" id="KW-0812">Transmembrane</keyword>
<proteinExistence type="inferred from homology"/>
<comment type="subcellular location">
    <subcellularLocation>
        <location evidence="1 7">Cell membrane</location>
        <topology evidence="1 7">Multi-pass membrane protein</topology>
    </subcellularLocation>
</comment>
<feature type="transmembrane region" description="Helical" evidence="7">
    <location>
        <begin position="148"/>
        <end position="167"/>
    </location>
</feature>
<dbReference type="EMBL" id="PVWK01000077">
    <property type="protein sequence ID" value="PSB28619.1"/>
    <property type="molecule type" value="Genomic_DNA"/>
</dbReference>
<dbReference type="GO" id="GO:0055085">
    <property type="term" value="P:transmembrane transport"/>
    <property type="evidence" value="ECO:0007669"/>
    <property type="project" value="InterPro"/>
</dbReference>
<comment type="caution">
    <text evidence="9">The sequence shown here is derived from an EMBL/GenBank/DDBJ whole genome shotgun (WGS) entry which is preliminary data.</text>
</comment>
<dbReference type="PROSITE" id="PS50928">
    <property type="entry name" value="ABC_TM1"/>
    <property type="match status" value="1"/>
</dbReference>
<dbReference type="GO" id="GO:0005886">
    <property type="term" value="C:plasma membrane"/>
    <property type="evidence" value="ECO:0007669"/>
    <property type="project" value="UniProtKB-SubCell"/>
</dbReference>
<feature type="transmembrane region" description="Helical" evidence="7">
    <location>
        <begin position="28"/>
        <end position="48"/>
    </location>
</feature>
<evidence type="ECO:0000256" key="5">
    <source>
        <dbReference type="ARBA" id="ARBA00022989"/>
    </source>
</evidence>
<dbReference type="CDD" id="cd06261">
    <property type="entry name" value="TM_PBP2"/>
    <property type="match status" value="1"/>
</dbReference>
<evidence type="ECO:0000256" key="3">
    <source>
        <dbReference type="ARBA" id="ARBA00022475"/>
    </source>
</evidence>
<dbReference type="AlphaFoldDB" id="A0A2T1E7A3"/>
<dbReference type="SUPFAM" id="SSF161098">
    <property type="entry name" value="MetI-like"/>
    <property type="match status" value="1"/>
</dbReference>
<evidence type="ECO:0000256" key="4">
    <source>
        <dbReference type="ARBA" id="ARBA00022692"/>
    </source>
</evidence>
<protein>
    <submittedName>
        <fullName evidence="9">ABC transporter permease</fullName>
    </submittedName>
</protein>
<accession>A0A2T1E7A3</accession>
<evidence type="ECO:0000256" key="2">
    <source>
        <dbReference type="ARBA" id="ARBA00022448"/>
    </source>
</evidence>
<dbReference type="Gene3D" id="1.10.3720.10">
    <property type="entry name" value="MetI-like"/>
    <property type="match status" value="1"/>
</dbReference>
<comment type="similarity">
    <text evidence="7">Belongs to the binding-protein-dependent transport system permease family.</text>
</comment>